<accession>A0A9P3LGB7</accession>
<dbReference type="EMBL" id="BPQB01000029">
    <property type="protein sequence ID" value="GJE92922.1"/>
    <property type="molecule type" value="Genomic_DNA"/>
</dbReference>
<protein>
    <submittedName>
        <fullName evidence="1">Uncharacterized protein</fullName>
    </submittedName>
</protein>
<keyword evidence="2" id="KW-1185">Reference proteome</keyword>
<dbReference type="OrthoDB" id="3269405at2759"/>
<name>A0A9P3LGB7_9APHY</name>
<proteinExistence type="predicted"/>
<gene>
    <name evidence="1" type="ORF">PsYK624_090810</name>
</gene>
<comment type="caution">
    <text evidence="1">The sequence shown here is derived from an EMBL/GenBank/DDBJ whole genome shotgun (WGS) entry which is preliminary data.</text>
</comment>
<sequence length="168" mass="18654">MAQNPQNAQFHSFVDYLPDHPQGIVIPQPVYQAPPGTPFVPHQPIRFETDGGLGLPLQTALVQPIQGLHNAGTVFNLANGSNRHSIRILWPGYEPWNYPNALHTGPRTRAEIAHEVAGRVLAFHQGMVQAQGNEGDWTLQNSPFQNLYLIELRNVSKGSWQPVISRSV</sequence>
<organism evidence="1 2">
    <name type="scientific">Phanerochaete sordida</name>
    <dbReference type="NCBI Taxonomy" id="48140"/>
    <lineage>
        <taxon>Eukaryota</taxon>
        <taxon>Fungi</taxon>
        <taxon>Dikarya</taxon>
        <taxon>Basidiomycota</taxon>
        <taxon>Agaricomycotina</taxon>
        <taxon>Agaricomycetes</taxon>
        <taxon>Polyporales</taxon>
        <taxon>Phanerochaetaceae</taxon>
        <taxon>Phanerochaete</taxon>
    </lineage>
</organism>
<dbReference type="Proteomes" id="UP000703269">
    <property type="component" value="Unassembled WGS sequence"/>
</dbReference>
<dbReference type="AlphaFoldDB" id="A0A9P3LGB7"/>
<evidence type="ECO:0000313" key="2">
    <source>
        <dbReference type="Proteomes" id="UP000703269"/>
    </source>
</evidence>
<evidence type="ECO:0000313" key="1">
    <source>
        <dbReference type="EMBL" id="GJE92922.1"/>
    </source>
</evidence>
<reference evidence="1 2" key="1">
    <citation type="submission" date="2021-08" db="EMBL/GenBank/DDBJ databases">
        <title>Draft Genome Sequence of Phanerochaete sordida strain YK-624.</title>
        <authorList>
            <person name="Mori T."/>
            <person name="Dohra H."/>
            <person name="Suzuki T."/>
            <person name="Kawagishi H."/>
            <person name="Hirai H."/>
        </authorList>
    </citation>
    <scope>NUCLEOTIDE SEQUENCE [LARGE SCALE GENOMIC DNA]</scope>
    <source>
        <strain evidence="1 2">YK-624</strain>
    </source>
</reference>